<dbReference type="AlphaFoldDB" id="A0AAD4ICA3"/>
<evidence type="ECO:0000313" key="3">
    <source>
        <dbReference type="EMBL" id="KAG9191924.1"/>
    </source>
</evidence>
<evidence type="ECO:0000259" key="2">
    <source>
        <dbReference type="PROSITE" id="PS50234"/>
    </source>
</evidence>
<feature type="compositionally biased region" description="Low complexity" evidence="1">
    <location>
        <begin position="106"/>
        <end position="120"/>
    </location>
</feature>
<reference evidence="3" key="1">
    <citation type="submission" date="2021-07" db="EMBL/GenBank/DDBJ databases">
        <title>Genome Resource of American Ginseng Black Spot Pathogen Alternaria panax.</title>
        <authorList>
            <person name="Qiu C."/>
            <person name="Wang W."/>
            <person name="Liu Z."/>
        </authorList>
    </citation>
    <scope>NUCLEOTIDE SEQUENCE</scope>
    <source>
        <strain evidence="3">BNCC115425</strain>
    </source>
</reference>
<accession>A0AAD4ICA3</accession>
<feature type="compositionally biased region" description="Polar residues" evidence="1">
    <location>
        <begin position="93"/>
        <end position="103"/>
    </location>
</feature>
<evidence type="ECO:0000313" key="4">
    <source>
        <dbReference type="Proteomes" id="UP001199106"/>
    </source>
</evidence>
<dbReference type="SMART" id="SM00327">
    <property type="entry name" value="VWA"/>
    <property type="match status" value="1"/>
</dbReference>
<evidence type="ECO:0000256" key="1">
    <source>
        <dbReference type="SAM" id="MobiDB-lite"/>
    </source>
</evidence>
<sequence length="382" mass="41114">MTVSLSPVQYLDSVYSLEYTTSSYTPHGTLFREPETMYQKLKKTFSTRKSPKSSNNYRPRDTEGAGQMTGTPSAAAASNRRSGSRDGGLAPPSRTNPSASASPATRRPNNSSMNPFSSNRDAPPAYTPGPAQNIGATASAPAAGCTDDDPYHFLRTFDTVFLVDDSGSMAGRSWTETGKALEMIAPICTQRDADGIDIYFLNHPDSSLYKNITSAGTIIEIFQTVRPSGGTPTGQRLNKILKCYLRRFEQDNTIKPMNIIVITDGVPSDDVESVIISAARKLDVLDAEAWQVGIQFFQVGKEAGARDHLKQLDDEIADMARKDGRGVPRDMVDTVPFTGAGNAELTGIGILKVTMGAINRRWDMKSQGVHSGGGGGEGQDSV</sequence>
<feature type="domain" description="VWFA" evidence="2">
    <location>
        <begin position="158"/>
        <end position="335"/>
    </location>
</feature>
<dbReference type="Pfam" id="PF13519">
    <property type="entry name" value="VWA_2"/>
    <property type="match status" value="1"/>
</dbReference>
<name>A0AAD4ICA3_9PLEO</name>
<dbReference type="EMBL" id="JAANER010000003">
    <property type="protein sequence ID" value="KAG9191924.1"/>
    <property type="molecule type" value="Genomic_DNA"/>
</dbReference>
<dbReference type="InterPro" id="IPR002035">
    <property type="entry name" value="VWF_A"/>
</dbReference>
<protein>
    <recommendedName>
        <fullName evidence="2">VWFA domain-containing protein</fullName>
    </recommendedName>
</protein>
<dbReference type="Proteomes" id="UP001199106">
    <property type="component" value="Unassembled WGS sequence"/>
</dbReference>
<dbReference type="PANTHER" id="PTHR34706">
    <property type="entry name" value="SLR1338 PROTEIN"/>
    <property type="match status" value="1"/>
</dbReference>
<proteinExistence type="predicted"/>
<gene>
    <name evidence="3" type="ORF">G6011_10658</name>
</gene>
<dbReference type="SUPFAM" id="SSF53300">
    <property type="entry name" value="vWA-like"/>
    <property type="match status" value="1"/>
</dbReference>
<organism evidence="3 4">
    <name type="scientific">Alternaria panax</name>
    <dbReference type="NCBI Taxonomy" id="48097"/>
    <lineage>
        <taxon>Eukaryota</taxon>
        <taxon>Fungi</taxon>
        <taxon>Dikarya</taxon>
        <taxon>Ascomycota</taxon>
        <taxon>Pezizomycotina</taxon>
        <taxon>Dothideomycetes</taxon>
        <taxon>Pleosporomycetidae</taxon>
        <taxon>Pleosporales</taxon>
        <taxon>Pleosporineae</taxon>
        <taxon>Pleosporaceae</taxon>
        <taxon>Alternaria</taxon>
        <taxon>Alternaria sect. Panax</taxon>
    </lineage>
</organism>
<keyword evidence="4" id="KW-1185">Reference proteome</keyword>
<dbReference type="Gene3D" id="3.40.50.410">
    <property type="entry name" value="von Willebrand factor, type A domain"/>
    <property type="match status" value="1"/>
</dbReference>
<comment type="caution">
    <text evidence="3">The sequence shown here is derived from an EMBL/GenBank/DDBJ whole genome shotgun (WGS) entry which is preliminary data.</text>
</comment>
<feature type="region of interest" description="Disordered" evidence="1">
    <location>
        <begin position="43"/>
        <end position="142"/>
    </location>
</feature>
<dbReference type="PANTHER" id="PTHR34706:SF1">
    <property type="entry name" value="VWFA DOMAIN-CONTAINING PROTEIN"/>
    <property type="match status" value="1"/>
</dbReference>
<dbReference type="PROSITE" id="PS50234">
    <property type="entry name" value="VWFA"/>
    <property type="match status" value="1"/>
</dbReference>
<dbReference type="InterPro" id="IPR036465">
    <property type="entry name" value="vWFA_dom_sf"/>
</dbReference>